<evidence type="ECO:0000256" key="1">
    <source>
        <dbReference type="ARBA" id="ARBA00002219"/>
    </source>
</evidence>
<dbReference type="PROSITE" id="PS01186">
    <property type="entry name" value="EGF_2"/>
    <property type="match status" value="1"/>
</dbReference>
<dbReference type="EnsemblMetazoa" id="CLYHEMT008533.1">
    <property type="protein sequence ID" value="CLYHEMP008533.1"/>
    <property type="gene ID" value="CLYHEMG008533"/>
</dbReference>
<comment type="subunit">
    <text evidence="3">Homotrimer.</text>
</comment>
<evidence type="ECO:0000313" key="12">
    <source>
        <dbReference type="Proteomes" id="UP000594262"/>
    </source>
</evidence>
<feature type="chain" id="PRO_5029506235" description="EGF-like domain-containing protein" evidence="9">
    <location>
        <begin position="23"/>
        <end position="316"/>
    </location>
</feature>
<evidence type="ECO:0000256" key="8">
    <source>
        <dbReference type="PROSITE-ProRule" id="PRU00076"/>
    </source>
</evidence>
<dbReference type="PANTHER" id="PTHR45713">
    <property type="entry name" value="FTP DOMAIN-CONTAINING PROTEIN"/>
    <property type="match status" value="1"/>
</dbReference>
<evidence type="ECO:0000256" key="5">
    <source>
        <dbReference type="ARBA" id="ARBA00022734"/>
    </source>
</evidence>
<accession>A0A7M5VE98</accession>
<dbReference type="Pfam" id="PF22633">
    <property type="entry name" value="F5_F8_type_C_2"/>
    <property type="match status" value="1"/>
</dbReference>
<proteinExistence type="inferred from homology"/>
<dbReference type="InterPro" id="IPR000742">
    <property type="entry name" value="EGF"/>
</dbReference>
<protein>
    <recommendedName>
        <fullName evidence="10">EGF-like domain-containing protein</fullName>
    </recommendedName>
</protein>
<dbReference type="AlphaFoldDB" id="A0A7M5VE98"/>
<keyword evidence="8" id="KW-0245">EGF-like domain</keyword>
<dbReference type="GO" id="GO:0042806">
    <property type="term" value="F:fucose binding"/>
    <property type="evidence" value="ECO:0007669"/>
    <property type="project" value="UniProtKB-ARBA"/>
</dbReference>
<dbReference type="InterPro" id="IPR006585">
    <property type="entry name" value="FTP1"/>
</dbReference>
<keyword evidence="7 8" id="KW-1015">Disulfide bond</keyword>
<organism evidence="11 12">
    <name type="scientific">Clytia hemisphaerica</name>
    <dbReference type="NCBI Taxonomy" id="252671"/>
    <lineage>
        <taxon>Eukaryota</taxon>
        <taxon>Metazoa</taxon>
        <taxon>Cnidaria</taxon>
        <taxon>Hydrozoa</taxon>
        <taxon>Hydroidolina</taxon>
        <taxon>Leptothecata</taxon>
        <taxon>Obeliida</taxon>
        <taxon>Clytiidae</taxon>
        <taxon>Clytia</taxon>
    </lineage>
</organism>
<dbReference type="InterPro" id="IPR003609">
    <property type="entry name" value="Pan_app"/>
</dbReference>
<evidence type="ECO:0000256" key="7">
    <source>
        <dbReference type="ARBA" id="ARBA00023157"/>
    </source>
</evidence>
<dbReference type="SUPFAM" id="SSF49785">
    <property type="entry name" value="Galactose-binding domain-like"/>
    <property type="match status" value="1"/>
</dbReference>
<evidence type="ECO:0000313" key="11">
    <source>
        <dbReference type="EnsemblMetazoa" id="CLYHEMP008533.1"/>
    </source>
</evidence>
<dbReference type="InterPro" id="IPR008979">
    <property type="entry name" value="Galactose-bd-like_sf"/>
</dbReference>
<dbReference type="Proteomes" id="UP000594262">
    <property type="component" value="Unplaced"/>
</dbReference>
<keyword evidence="9" id="KW-0732">Signal</keyword>
<dbReference type="Pfam" id="PF00024">
    <property type="entry name" value="PAN_1"/>
    <property type="match status" value="1"/>
</dbReference>
<dbReference type="Gene3D" id="2.10.25.10">
    <property type="entry name" value="Laminin"/>
    <property type="match status" value="1"/>
</dbReference>
<dbReference type="PROSITE" id="PS00022">
    <property type="entry name" value="EGF_1"/>
    <property type="match status" value="1"/>
</dbReference>
<reference evidence="11" key="1">
    <citation type="submission" date="2021-01" db="UniProtKB">
        <authorList>
            <consortium name="EnsemblMetazoa"/>
        </authorList>
    </citation>
    <scope>IDENTIFICATION</scope>
</reference>
<keyword evidence="12" id="KW-1185">Reference proteome</keyword>
<feature type="signal peptide" evidence="9">
    <location>
        <begin position="1"/>
        <end position="22"/>
    </location>
</feature>
<dbReference type="OrthoDB" id="5988918at2759"/>
<evidence type="ECO:0000259" key="10">
    <source>
        <dbReference type="PROSITE" id="PS50026"/>
    </source>
</evidence>
<comment type="caution">
    <text evidence="8">Lacks conserved residue(s) required for the propagation of feature annotation.</text>
</comment>
<keyword evidence="5" id="KW-0430">Lectin</keyword>
<keyword evidence="4" id="KW-0479">Metal-binding</keyword>
<dbReference type="PANTHER" id="PTHR45713:SF15">
    <property type="entry name" value="F5_8 TYPE C DOMAIN-CONTAINING PROTEIN"/>
    <property type="match status" value="1"/>
</dbReference>
<dbReference type="GO" id="GO:0010185">
    <property type="term" value="P:regulation of cellular defense response"/>
    <property type="evidence" value="ECO:0007669"/>
    <property type="project" value="UniProtKB-ARBA"/>
</dbReference>
<sequence>MGKISLVFLATILVNCFGNIGGSSYGLNVRYLQPWETDNAVEYGYVNMVKHGFYLEVTSSEVIKFFETKPNVDQCLVECVQTMNCTSVNYKQQLGASVLTESLEGQCSLLRTDRFRNADKISKQTSFGYAIAVAHFSLQHECELDEPCPTENHLCIPDYQTGEFECICKKGFHGEFCTNKTAIGTENLAKYGAASQSYFTAGYYASNAIDQNLDTILQLWHDGCWWQVSLQRKYLLGHFVFHNRQDCCLNRANGLQIHTFNENDLANQIHCYTLPHMHSVKIYEFNCTSSRMANTVRVTTPDFINFAELEVYELWG</sequence>
<dbReference type="GO" id="GO:0046872">
    <property type="term" value="F:metal ion binding"/>
    <property type="evidence" value="ECO:0007669"/>
    <property type="project" value="UniProtKB-KW"/>
</dbReference>
<evidence type="ECO:0000256" key="3">
    <source>
        <dbReference type="ARBA" id="ARBA00011233"/>
    </source>
</evidence>
<dbReference type="GO" id="GO:0001868">
    <property type="term" value="P:regulation of complement activation, lectin pathway"/>
    <property type="evidence" value="ECO:0007669"/>
    <property type="project" value="UniProtKB-ARBA"/>
</dbReference>
<name>A0A7M5VE98_9CNID</name>
<dbReference type="PROSITE" id="PS50026">
    <property type="entry name" value="EGF_3"/>
    <property type="match status" value="1"/>
</dbReference>
<evidence type="ECO:0000256" key="9">
    <source>
        <dbReference type="SAM" id="SignalP"/>
    </source>
</evidence>
<dbReference type="InterPro" id="IPR051941">
    <property type="entry name" value="BG_Antigen-Binding_Lectin"/>
</dbReference>
<evidence type="ECO:0000256" key="2">
    <source>
        <dbReference type="ARBA" id="ARBA00010147"/>
    </source>
</evidence>
<comment type="similarity">
    <text evidence="2">Belongs to the fucolectin family.</text>
</comment>
<keyword evidence="6" id="KW-0106">Calcium</keyword>
<comment type="function">
    <text evidence="1">Acts as a defensive agent. Recognizes blood group fucosylated oligosaccharides including A, B, H and Lewis B-type antigens. Does not recognize Lewis A antigen and has low affinity for monovalent haptens.</text>
</comment>
<dbReference type="SMART" id="SM00607">
    <property type="entry name" value="FTP"/>
    <property type="match status" value="1"/>
</dbReference>
<feature type="domain" description="EGF-like" evidence="10">
    <location>
        <begin position="138"/>
        <end position="178"/>
    </location>
</feature>
<evidence type="ECO:0000256" key="4">
    <source>
        <dbReference type="ARBA" id="ARBA00022723"/>
    </source>
</evidence>
<evidence type="ECO:0000256" key="6">
    <source>
        <dbReference type="ARBA" id="ARBA00022837"/>
    </source>
</evidence>
<dbReference type="Gene3D" id="2.60.120.260">
    <property type="entry name" value="Galactose-binding domain-like"/>
    <property type="match status" value="1"/>
</dbReference>
<feature type="disulfide bond" evidence="8">
    <location>
        <begin position="168"/>
        <end position="177"/>
    </location>
</feature>